<evidence type="ECO:0000256" key="1">
    <source>
        <dbReference type="SAM" id="Phobius"/>
    </source>
</evidence>
<keyword evidence="1" id="KW-0812">Transmembrane</keyword>
<reference evidence="2 3" key="1">
    <citation type="journal article" date="2019" name="Commun. Biol.">
        <title>The bagworm genome reveals a unique fibroin gene that provides high tensile strength.</title>
        <authorList>
            <person name="Kono N."/>
            <person name="Nakamura H."/>
            <person name="Ohtoshi R."/>
            <person name="Tomita M."/>
            <person name="Numata K."/>
            <person name="Arakawa K."/>
        </authorList>
    </citation>
    <scope>NUCLEOTIDE SEQUENCE [LARGE SCALE GENOMIC DNA]</scope>
</reference>
<evidence type="ECO:0000313" key="3">
    <source>
        <dbReference type="Proteomes" id="UP000299102"/>
    </source>
</evidence>
<accession>A0A4C1VKZ3</accession>
<sequence>MFSSALPDPSFFSAFLFYAVATPYVTNFTAARFRVRRWWCARGGTAPSPYRGTASTSNLRKFSLDHRDEAKKTSARKLLPETL</sequence>
<dbReference type="EMBL" id="BGZK01000359">
    <property type="protein sequence ID" value="GBP39072.1"/>
    <property type="molecule type" value="Genomic_DNA"/>
</dbReference>
<organism evidence="2 3">
    <name type="scientific">Eumeta variegata</name>
    <name type="common">Bagworm moth</name>
    <name type="synonym">Eumeta japonica</name>
    <dbReference type="NCBI Taxonomy" id="151549"/>
    <lineage>
        <taxon>Eukaryota</taxon>
        <taxon>Metazoa</taxon>
        <taxon>Ecdysozoa</taxon>
        <taxon>Arthropoda</taxon>
        <taxon>Hexapoda</taxon>
        <taxon>Insecta</taxon>
        <taxon>Pterygota</taxon>
        <taxon>Neoptera</taxon>
        <taxon>Endopterygota</taxon>
        <taxon>Lepidoptera</taxon>
        <taxon>Glossata</taxon>
        <taxon>Ditrysia</taxon>
        <taxon>Tineoidea</taxon>
        <taxon>Psychidae</taxon>
        <taxon>Oiketicinae</taxon>
        <taxon>Eumeta</taxon>
    </lineage>
</organism>
<dbReference type="AlphaFoldDB" id="A0A4C1VKZ3"/>
<protein>
    <submittedName>
        <fullName evidence="2">Uncharacterized protein</fullName>
    </submittedName>
</protein>
<keyword evidence="1" id="KW-0472">Membrane</keyword>
<keyword evidence="3" id="KW-1185">Reference proteome</keyword>
<comment type="caution">
    <text evidence="2">The sequence shown here is derived from an EMBL/GenBank/DDBJ whole genome shotgun (WGS) entry which is preliminary data.</text>
</comment>
<feature type="transmembrane region" description="Helical" evidence="1">
    <location>
        <begin position="12"/>
        <end position="33"/>
    </location>
</feature>
<proteinExistence type="predicted"/>
<name>A0A4C1VKZ3_EUMVA</name>
<evidence type="ECO:0000313" key="2">
    <source>
        <dbReference type="EMBL" id="GBP39072.1"/>
    </source>
</evidence>
<gene>
    <name evidence="2" type="ORF">EVAR_27430_1</name>
</gene>
<keyword evidence="1" id="KW-1133">Transmembrane helix</keyword>
<dbReference type="Proteomes" id="UP000299102">
    <property type="component" value="Unassembled WGS sequence"/>
</dbReference>